<feature type="domain" description="CASTOR ACT" evidence="2">
    <location>
        <begin position="84"/>
        <end position="142"/>
    </location>
</feature>
<sequence>MSKIKSTLVLSAALLSISFLSLAQKRNLTLSLMPDTYAVCRLAPDAKVPEWAYQGSFYSIAKTSDELSIVVDQRYAPAGIKKAENWKVFKVEGPLDFSLTGILAALSKTLADNQIPLFSISTFDTDYILVESKYYEQAKKVLAIENAIK</sequence>
<dbReference type="InterPro" id="IPR049447">
    <property type="entry name" value="A9CJY8-like_N"/>
</dbReference>
<feature type="signal peptide" evidence="1">
    <location>
        <begin position="1"/>
        <end position="23"/>
    </location>
</feature>
<dbReference type="InterPro" id="IPR027795">
    <property type="entry name" value="CASTOR_ACT_dom"/>
</dbReference>
<dbReference type="RefSeq" id="WP_315577197.1">
    <property type="nucleotide sequence ID" value="NZ_JARDXH010000006.1"/>
</dbReference>
<dbReference type="PANTHER" id="PTHR31131:SF6">
    <property type="entry name" value="CASTOR ACT DOMAIN-CONTAINING PROTEIN"/>
    <property type="match status" value="1"/>
</dbReference>
<gene>
    <name evidence="4" type="ORF">PQG45_07820</name>
</gene>
<evidence type="ECO:0000259" key="3">
    <source>
        <dbReference type="Pfam" id="PF21631"/>
    </source>
</evidence>
<dbReference type="Pfam" id="PF13840">
    <property type="entry name" value="ACT_7"/>
    <property type="match status" value="1"/>
</dbReference>
<dbReference type="PANTHER" id="PTHR31131">
    <property type="entry name" value="CHROMOSOME 1, WHOLE GENOME SHOTGUN SEQUENCE"/>
    <property type="match status" value="1"/>
</dbReference>
<feature type="chain" id="PRO_5045529158" evidence="1">
    <location>
        <begin position="24"/>
        <end position="149"/>
    </location>
</feature>
<evidence type="ECO:0000313" key="5">
    <source>
        <dbReference type="Proteomes" id="UP001249959"/>
    </source>
</evidence>
<keyword evidence="5" id="KW-1185">Reference proteome</keyword>
<dbReference type="SUPFAM" id="SSF55021">
    <property type="entry name" value="ACT-like"/>
    <property type="match status" value="2"/>
</dbReference>
<accession>A0ABU3TSV6</accession>
<proteinExistence type="predicted"/>
<evidence type="ECO:0000256" key="1">
    <source>
        <dbReference type="SAM" id="SignalP"/>
    </source>
</evidence>
<feature type="domain" description="A9CJY8-like N-terminal" evidence="3">
    <location>
        <begin position="35"/>
        <end position="71"/>
    </location>
</feature>
<dbReference type="Gene3D" id="3.30.2130.10">
    <property type="entry name" value="VC0802-like"/>
    <property type="match status" value="1"/>
</dbReference>
<dbReference type="InterPro" id="IPR051719">
    <property type="entry name" value="CASTOR_mTORC1"/>
</dbReference>
<name>A0ABU3TSV6_9BACT</name>
<reference evidence="4 5" key="1">
    <citation type="submission" date="2023-09" db="EMBL/GenBank/DDBJ databases">
        <title>Aquirufa genomes.</title>
        <authorList>
            <person name="Pitt A."/>
        </authorList>
    </citation>
    <scope>NUCLEOTIDE SEQUENCE [LARGE SCALE GENOMIC DNA]</scope>
    <source>
        <strain evidence="4 5">LEOWEIH-7C</strain>
    </source>
</reference>
<evidence type="ECO:0000259" key="2">
    <source>
        <dbReference type="Pfam" id="PF13840"/>
    </source>
</evidence>
<dbReference type="InterPro" id="IPR045865">
    <property type="entry name" value="ACT-like_dom_sf"/>
</dbReference>
<protein>
    <submittedName>
        <fullName evidence="4">ACT domain-containing protein</fullName>
    </submittedName>
</protein>
<evidence type="ECO:0000313" key="4">
    <source>
        <dbReference type="EMBL" id="MDU0808939.1"/>
    </source>
</evidence>
<dbReference type="Pfam" id="PF21631">
    <property type="entry name" value="A9CJY8-like_N"/>
    <property type="match status" value="1"/>
</dbReference>
<dbReference type="Proteomes" id="UP001249959">
    <property type="component" value="Unassembled WGS sequence"/>
</dbReference>
<organism evidence="4 5">
    <name type="scientific">Aquirufa regiilacus</name>
    <dbReference type="NCBI Taxonomy" id="3024868"/>
    <lineage>
        <taxon>Bacteria</taxon>
        <taxon>Pseudomonadati</taxon>
        <taxon>Bacteroidota</taxon>
        <taxon>Cytophagia</taxon>
        <taxon>Cytophagales</taxon>
        <taxon>Flectobacillaceae</taxon>
        <taxon>Aquirufa</taxon>
    </lineage>
</organism>
<keyword evidence="1" id="KW-0732">Signal</keyword>
<dbReference type="EMBL" id="JAVNWW010000003">
    <property type="protein sequence ID" value="MDU0808939.1"/>
    <property type="molecule type" value="Genomic_DNA"/>
</dbReference>
<comment type="caution">
    <text evidence="4">The sequence shown here is derived from an EMBL/GenBank/DDBJ whole genome shotgun (WGS) entry which is preliminary data.</text>
</comment>